<feature type="binding site" evidence="12">
    <location>
        <position position="461"/>
    </location>
    <ligand>
        <name>substrate</name>
    </ligand>
</feature>
<dbReference type="GO" id="GO:0004802">
    <property type="term" value="F:transketolase activity"/>
    <property type="evidence" value="ECO:0007669"/>
    <property type="project" value="UniProtKB-UniRule"/>
</dbReference>
<comment type="cofactor">
    <cofactor evidence="14">
        <name>Mg(2+)</name>
        <dbReference type="ChEBI" id="CHEBI:18420"/>
    </cofactor>
    <text evidence="14">Binds 1 Mg(2+) ion per subunit. Can also utilize other divalent metal cations, such as Ca(2+), Mn(2+) and Co(2+).</text>
</comment>
<dbReference type="InterPro" id="IPR005474">
    <property type="entry name" value="Transketolase_N"/>
</dbReference>
<keyword evidence="8 13" id="KW-0786">Thiamine pyrophosphate</keyword>
<keyword evidence="5" id="KW-0808">Transferase</keyword>
<evidence type="ECO:0000256" key="8">
    <source>
        <dbReference type="ARBA" id="ARBA00023052"/>
    </source>
</evidence>
<gene>
    <name evidence="17" type="ORF">B6U37_09915</name>
</gene>
<evidence type="ECO:0000256" key="6">
    <source>
        <dbReference type="ARBA" id="ARBA00022723"/>
    </source>
</evidence>
<dbReference type="PROSITE" id="PS00801">
    <property type="entry name" value="TRANSKETOLASE_1"/>
    <property type="match status" value="1"/>
</dbReference>
<dbReference type="SMART" id="SM00861">
    <property type="entry name" value="Transket_pyr"/>
    <property type="match status" value="1"/>
</dbReference>
<keyword evidence="6 14" id="KW-0479">Metal-binding</keyword>
<protein>
    <recommendedName>
        <fullName evidence="4 10">Transketolase</fullName>
        <ecNumber evidence="3 10">2.2.1.1</ecNumber>
    </recommendedName>
</protein>
<evidence type="ECO:0000256" key="10">
    <source>
        <dbReference type="NCBIfam" id="TIGR00232"/>
    </source>
</evidence>
<feature type="binding site" evidence="12">
    <location>
        <position position="469"/>
    </location>
    <ligand>
        <name>substrate</name>
    </ligand>
</feature>
<feature type="binding site" evidence="12">
    <location>
        <position position="263"/>
    </location>
    <ligand>
        <name>substrate</name>
    </ligand>
</feature>
<feature type="domain" description="Transketolase-like pyrimidine-binding" evidence="16">
    <location>
        <begin position="354"/>
        <end position="525"/>
    </location>
</feature>
<dbReference type="EMBL" id="NBEY01000090">
    <property type="protein sequence ID" value="OQR24127.1"/>
    <property type="molecule type" value="Genomic_DNA"/>
</dbReference>
<accession>A0A1V9U2J3</accession>
<evidence type="ECO:0000313" key="17">
    <source>
        <dbReference type="EMBL" id="OQR24127.1"/>
    </source>
</evidence>
<comment type="cofactor">
    <cofactor evidence="13">
        <name>thiamine diphosphate</name>
        <dbReference type="ChEBI" id="CHEBI:58937"/>
    </cofactor>
    <text evidence="13">Binds 1 thiamine pyrophosphate per subunit. During the reaction, the substrate forms a covalent intermediate with the cofactor.</text>
</comment>
<dbReference type="GO" id="GO:0046872">
    <property type="term" value="F:metal ion binding"/>
    <property type="evidence" value="ECO:0007669"/>
    <property type="project" value="UniProtKB-KW"/>
</dbReference>
<dbReference type="Pfam" id="PF02779">
    <property type="entry name" value="Transket_pyr"/>
    <property type="match status" value="1"/>
</dbReference>
<feature type="binding site" evidence="14">
    <location>
        <position position="188"/>
    </location>
    <ligand>
        <name>Mg(2+)</name>
        <dbReference type="ChEBI" id="CHEBI:18420"/>
    </ligand>
</feature>
<evidence type="ECO:0000256" key="12">
    <source>
        <dbReference type="PIRSR" id="PIRSR605478-2"/>
    </source>
</evidence>
<feature type="binding site" evidence="12">
    <location>
        <position position="520"/>
    </location>
    <ligand>
        <name>substrate</name>
    </ligand>
</feature>
<dbReference type="InterPro" id="IPR049557">
    <property type="entry name" value="Transketolase_CS"/>
</dbReference>
<evidence type="ECO:0000313" key="18">
    <source>
        <dbReference type="Proteomes" id="UP000192353"/>
    </source>
</evidence>
<dbReference type="InterPro" id="IPR005475">
    <property type="entry name" value="Transketolase-like_Pyr-bd"/>
</dbReference>
<feature type="active site" description="Proton donor" evidence="11">
    <location>
        <position position="411"/>
    </location>
</feature>
<dbReference type="InterPro" id="IPR055152">
    <property type="entry name" value="Transketolase-like_C_2"/>
</dbReference>
<comment type="caution">
    <text evidence="17">The sequence shown here is derived from an EMBL/GenBank/DDBJ whole genome shotgun (WGS) entry which is preliminary data.</text>
</comment>
<dbReference type="AlphaFoldDB" id="A0A1V9U2J3"/>
<evidence type="ECO:0000256" key="11">
    <source>
        <dbReference type="PIRSR" id="PIRSR605478-1"/>
    </source>
</evidence>
<dbReference type="FunFam" id="3.40.50.920:FF:000003">
    <property type="entry name" value="Transketolase"/>
    <property type="match status" value="1"/>
</dbReference>
<dbReference type="SUPFAM" id="SSF52518">
    <property type="entry name" value="Thiamin diphosphate-binding fold (THDP-binding)"/>
    <property type="match status" value="2"/>
</dbReference>
<evidence type="ECO:0000256" key="1">
    <source>
        <dbReference type="ARBA" id="ARBA00007131"/>
    </source>
</evidence>
<dbReference type="CDD" id="cd02012">
    <property type="entry name" value="TPP_TK"/>
    <property type="match status" value="1"/>
</dbReference>
<feature type="binding site" evidence="14">
    <location>
        <position position="158"/>
    </location>
    <ligand>
        <name>Mg(2+)</name>
        <dbReference type="ChEBI" id="CHEBI:18420"/>
    </ligand>
</feature>
<keyword evidence="7 14" id="KW-0460">Magnesium</keyword>
<comment type="catalytic activity">
    <reaction evidence="9">
        <text>D-sedoheptulose 7-phosphate + D-glyceraldehyde 3-phosphate = aldehydo-D-ribose 5-phosphate + D-xylulose 5-phosphate</text>
        <dbReference type="Rhea" id="RHEA:10508"/>
        <dbReference type="ChEBI" id="CHEBI:57483"/>
        <dbReference type="ChEBI" id="CHEBI:57737"/>
        <dbReference type="ChEBI" id="CHEBI:58273"/>
        <dbReference type="ChEBI" id="CHEBI:59776"/>
        <dbReference type="EC" id="2.2.1.1"/>
    </reaction>
</comment>
<evidence type="ECO:0000259" key="16">
    <source>
        <dbReference type="SMART" id="SM00861"/>
    </source>
</evidence>
<dbReference type="Gene3D" id="3.40.50.920">
    <property type="match status" value="1"/>
</dbReference>
<dbReference type="CDD" id="cd07033">
    <property type="entry name" value="TPP_PYR_DXS_TK_like"/>
    <property type="match status" value="1"/>
</dbReference>
<dbReference type="NCBIfam" id="TIGR00232">
    <property type="entry name" value="tktlase_bact"/>
    <property type="match status" value="1"/>
</dbReference>
<dbReference type="Pfam" id="PF22613">
    <property type="entry name" value="Transketolase_C_1"/>
    <property type="match status" value="1"/>
</dbReference>
<feature type="binding site" evidence="13">
    <location>
        <begin position="117"/>
        <end position="119"/>
    </location>
    <ligand>
        <name>thiamine diphosphate</name>
        <dbReference type="ChEBI" id="CHEBI:58937"/>
    </ligand>
</feature>
<feature type="site" description="Important for catalytic activity" evidence="15">
    <location>
        <position position="263"/>
    </location>
</feature>
<feature type="binding site" evidence="12">
    <location>
        <position position="357"/>
    </location>
    <ligand>
        <name>substrate</name>
    </ligand>
</feature>
<dbReference type="FunFam" id="3.40.50.970:FF:000003">
    <property type="entry name" value="Transketolase"/>
    <property type="match status" value="1"/>
</dbReference>
<feature type="binding site" evidence="12">
    <location>
        <position position="28"/>
    </location>
    <ligand>
        <name>substrate</name>
    </ligand>
</feature>
<dbReference type="GO" id="GO:0005829">
    <property type="term" value="C:cytosol"/>
    <property type="evidence" value="ECO:0007669"/>
    <property type="project" value="TreeGrafter"/>
</dbReference>
<organism evidence="17 18">
    <name type="scientific">Ligilactobacillus salivarius</name>
    <dbReference type="NCBI Taxonomy" id="1624"/>
    <lineage>
        <taxon>Bacteria</taxon>
        <taxon>Bacillati</taxon>
        <taxon>Bacillota</taxon>
        <taxon>Bacilli</taxon>
        <taxon>Lactobacillales</taxon>
        <taxon>Lactobacillaceae</taxon>
        <taxon>Ligilactobacillus</taxon>
    </lineage>
</organism>
<dbReference type="Gene3D" id="3.40.50.970">
    <property type="match status" value="2"/>
</dbReference>
<reference evidence="17 18" key="1">
    <citation type="submission" date="2017-03" db="EMBL/GenBank/DDBJ databases">
        <title>Phylogenomics and comparative genomics of Lactobacillus salivarius, a mammalian gut commensal.</title>
        <authorList>
            <person name="Harris H.M."/>
        </authorList>
    </citation>
    <scope>NUCLEOTIDE SEQUENCE [LARGE SCALE GENOMIC DNA]</scope>
    <source>
        <strain evidence="17 18">AH4231</strain>
    </source>
</reference>
<dbReference type="SUPFAM" id="SSF52922">
    <property type="entry name" value="TK C-terminal domain-like"/>
    <property type="match status" value="1"/>
</dbReference>
<dbReference type="Proteomes" id="UP000192353">
    <property type="component" value="Unassembled WGS sequence"/>
</dbReference>
<name>A0A1V9U2J3_9LACO</name>
<dbReference type="FunFam" id="3.40.50.970:FF:000004">
    <property type="entry name" value="Transketolase"/>
    <property type="match status" value="1"/>
</dbReference>
<dbReference type="InterPro" id="IPR029061">
    <property type="entry name" value="THDP-binding"/>
</dbReference>
<evidence type="ECO:0000256" key="15">
    <source>
        <dbReference type="PIRSR" id="PIRSR605478-5"/>
    </source>
</evidence>
<evidence type="ECO:0000256" key="14">
    <source>
        <dbReference type="PIRSR" id="PIRSR605478-4"/>
    </source>
</evidence>
<feature type="binding site" evidence="13">
    <location>
        <position position="69"/>
    </location>
    <ligand>
        <name>thiamine diphosphate</name>
        <dbReference type="ChEBI" id="CHEBI:58937"/>
    </ligand>
</feature>
<dbReference type="PANTHER" id="PTHR43522:SF2">
    <property type="entry name" value="TRANSKETOLASE 1-RELATED"/>
    <property type="match status" value="1"/>
</dbReference>
<dbReference type="Pfam" id="PF00456">
    <property type="entry name" value="Transketolase_N"/>
    <property type="match status" value="1"/>
</dbReference>
<evidence type="ECO:0000256" key="9">
    <source>
        <dbReference type="ARBA" id="ARBA00049473"/>
    </source>
</evidence>
<evidence type="ECO:0000256" key="2">
    <source>
        <dbReference type="ARBA" id="ARBA00011738"/>
    </source>
</evidence>
<proteinExistence type="inferred from homology"/>
<dbReference type="InterPro" id="IPR009014">
    <property type="entry name" value="Transketo_C/PFOR_II"/>
</dbReference>
<dbReference type="InterPro" id="IPR005478">
    <property type="entry name" value="Transketolase_bac-like"/>
</dbReference>
<feature type="site" description="Important for catalytic activity" evidence="15">
    <location>
        <position position="28"/>
    </location>
</feature>
<dbReference type="EC" id="2.2.1.1" evidence="3 10"/>
<evidence type="ECO:0000256" key="3">
    <source>
        <dbReference type="ARBA" id="ARBA00013152"/>
    </source>
</evidence>
<feature type="binding site" evidence="13">
    <location>
        <position position="188"/>
    </location>
    <ligand>
        <name>thiamine diphosphate</name>
        <dbReference type="ChEBI" id="CHEBI:58937"/>
    </ligand>
</feature>
<comment type="subunit">
    <text evidence="2">Homodimer.</text>
</comment>
<sequence length="663" mass="72474">MYDQVDQLGVNTLRTLSIDAIQRANSGHPGLPMGAAPMAYVLWTRHLKINPKTHMNWVNRDRFVLSAGHGSALLYSLAHLAGYDVSMDDLKNFREWKSNTPGHPEYGCTDGVEATTGPLGQGISMAVGMAMAEAHLGKKFNREGYPVMDHYTYALIGDGDLMEGVASEAASLAGHLKLGKLIALYDSNGISLDGKTSASFTENVGARFEAYGWQYILVEDGFNLEEIDKAIVQAKAESDKPTIIEIKTTIGYGSENQGTHKVHGSPLGEEGVAHAKEVYNWNYPPFTVPEEVSQRFKECIQDKGVEVENKWNEMFEAYKKEYSDLAQKFSDGFSNKVPNTLGDILPQYGEDDSIATRAASQKAINALAKEVSSLWGGAADLASSNKTVIAGEGDFQPESYEGRNIWFGVREFGMACAMNGIMLHGGTRVFGSTFFVFSDYLKAAIRLSAIQKLPVIYVLTHDSVAVGKDGPTHEPIEQLASLRTIPNVQVFRPADGNETSAAWKVALETLDKPTILVLSRQNLDTLPISKEKVFDGVEKGGYVVQEAESEADGILIATGSEVGLALKAKEELQKKGKDVSVVSLPSWERFEAQSEEYKNTVISPELKKRMTIEAGTTYGWAKYAGDHGVMIGIDEFGMSAPSDIVLRELGMSVENIVSRYLEM</sequence>
<feature type="binding site" evidence="14">
    <location>
        <position position="190"/>
    </location>
    <ligand>
        <name>Mg(2+)</name>
        <dbReference type="ChEBI" id="CHEBI:18420"/>
    </ligand>
</feature>
<feature type="binding site" evidence="13">
    <location>
        <position position="159"/>
    </location>
    <ligand>
        <name>thiamine diphosphate</name>
        <dbReference type="ChEBI" id="CHEBI:58937"/>
    </ligand>
</feature>
<feature type="binding site" evidence="12">
    <location>
        <position position="384"/>
    </location>
    <ligand>
        <name>substrate</name>
    </ligand>
</feature>
<evidence type="ECO:0000256" key="7">
    <source>
        <dbReference type="ARBA" id="ARBA00022842"/>
    </source>
</evidence>
<dbReference type="InterPro" id="IPR033247">
    <property type="entry name" value="Transketolase_fam"/>
</dbReference>
<dbReference type="PANTHER" id="PTHR43522">
    <property type="entry name" value="TRANSKETOLASE"/>
    <property type="match status" value="1"/>
</dbReference>
<evidence type="ECO:0000256" key="5">
    <source>
        <dbReference type="ARBA" id="ARBA00022679"/>
    </source>
</evidence>
<feature type="binding site" evidence="12">
    <location>
        <position position="473"/>
    </location>
    <ligand>
        <name>substrate</name>
    </ligand>
</feature>
<feature type="binding site" evidence="13">
    <location>
        <position position="263"/>
    </location>
    <ligand>
        <name>thiamine diphosphate</name>
        <dbReference type="ChEBI" id="CHEBI:58937"/>
    </ligand>
</feature>
<comment type="similarity">
    <text evidence="1">Belongs to the transketolase family.</text>
</comment>
<dbReference type="GO" id="GO:0006098">
    <property type="term" value="P:pentose-phosphate shunt"/>
    <property type="evidence" value="ECO:0007669"/>
    <property type="project" value="TreeGrafter"/>
</dbReference>
<evidence type="ECO:0000256" key="4">
    <source>
        <dbReference type="ARBA" id="ARBA00016662"/>
    </source>
</evidence>
<dbReference type="RefSeq" id="WP_003703487.1">
    <property type="nucleotide sequence ID" value="NZ_JADNEF010000007.1"/>
</dbReference>
<evidence type="ECO:0000256" key="13">
    <source>
        <dbReference type="PIRSR" id="PIRSR605478-3"/>
    </source>
</evidence>
<feature type="binding site" evidence="13">
    <location>
        <position position="437"/>
    </location>
    <ligand>
        <name>thiamine diphosphate</name>
        <dbReference type="ChEBI" id="CHEBI:58937"/>
    </ligand>
</feature>